<keyword evidence="3" id="KW-1185">Reference proteome</keyword>
<keyword evidence="1" id="KW-0472">Membrane</keyword>
<proteinExistence type="predicted"/>
<dbReference type="Proteomes" id="UP001367508">
    <property type="component" value="Unassembled WGS sequence"/>
</dbReference>
<gene>
    <name evidence="2" type="ORF">VNO77_35050</name>
</gene>
<sequence>MSIDRKLQARRIGAYEQIPKAWARVSVTGIRIFLVLHHEGYALPSYLMSLTLESTLFLVVPLSFSISTITQAFITLKLAGHS</sequence>
<evidence type="ECO:0000313" key="2">
    <source>
        <dbReference type="EMBL" id="KAK7316209.1"/>
    </source>
</evidence>
<accession>A0AAN9KI74</accession>
<evidence type="ECO:0000313" key="3">
    <source>
        <dbReference type="Proteomes" id="UP001367508"/>
    </source>
</evidence>
<evidence type="ECO:0000256" key="1">
    <source>
        <dbReference type="SAM" id="Phobius"/>
    </source>
</evidence>
<dbReference type="EMBL" id="JAYMYQ010000008">
    <property type="protein sequence ID" value="KAK7316209.1"/>
    <property type="molecule type" value="Genomic_DNA"/>
</dbReference>
<protein>
    <submittedName>
        <fullName evidence="2">Uncharacterized protein</fullName>
    </submittedName>
</protein>
<name>A0AAN9KI74_CANGL</name>
<keyword evidence="1" id="KW-1133">Transmembrane helix</keyword>
<organism evidence="2 3">
    <name type="scientific">Canavalia gladiata</name>
    <name type="common">Sword bean</name>
    <name type="synonym">Dolichos gladiatus</name>
    <dbReference type="NCBI Taxonomy" id="3824"/>
    <lineage>
        <taxon>Eukaryota</taxon>
        <taxon>Viridiplantae</taxon>
        <taxon>Streptophyta</taxon>
        <taxon>Embryophyta</taxon>
        <taxon>Tracheophyta</taxon>
        <taxon>Spermatophyta</taxon>
        <taxon>Magnoliopsida</taxon>
        <taxon>eudicotyledons</taxon>
        <taxon>Gunneridae</taxon>
        <taxon>Pentapetalae</taxon>
        <taxon>rosids</taxon>
        <taxon>fabids</taxon>
        <taxon>Fabales</taxon>
        <taxon>Fabaceae</taxon>
        <taxon>Papilionoideae</taxon>
        <taxon>50 kb inversion clade</taxon>
        <taxon>NPAAA clade</taxon>
        <taxon>indigoferoid/millettioid clade</taxon>
        <taxon>Phaseoleae</taxon>
        <taxon>Canavalia</taxon>
    </lineage>
</organism>
<dbReference type="AlphaFoldDB" id="A0AAN9KI74"/>
<keyword evidence="1" id="KW-0812">Transmembrane</keyword>
<reference evidence="2 3" key="1">
    <citation type="submission" date="2024-01" db="EMBL/GenBank/DDBJ databases">
        <title>The genomes of 5 underutilized Papilionoideae crops provide insights into root nodulation and disease resistanc.</title>
        <authorList>
            <person name="Jiang F."/>
        </authorList>
    </citation>
    <scope>NUCLEOTIDE SEQUENCE [LARGE SCALE GENOMIC DNA]</scope>
    <source>
        <strain evidence="2">LVBAO_FW01</strain>
        <tissue evidence="2">Leaves</tissue>
    </source>
</reference>
<feature type="transmembrane region" description="Helical" evidence="1">
    <location>
        <begin position="21"/>
        <end position="38"/>
    </location>
</feature>
<feature type="transmembrane region" description="Helical" evidence="1">
    <location>
        <begin position="58"/>
        <end position="79"/>
    </location>
</feature>
<comment type="caution">
    <text evidence="2">The sequence shown here is derived from an EMBL/GenBank/DDBJ whole genome shotgun (WGS) entry which is preliminary data.</text>
</comment>